<accession>A0A0U5F9C7</accession>
<evidence type="ECO:0000313" key="1">
    <source>
        <dbReference type="EMBL" id="CEG14808.1"/>
    </source>
</evidence>
<dbReference type="Proteomes" id="UP000052230">
    <property type="component" value="Unassembled WGS sequence"/>
</dbReference>
<evidence type="ECO:0000313" key="2">
    <source>
        <dbReference type="Proteomes" id="UP000052230"/>
    </source>
</evidence>
<dbReference type="RefSeq" id="WP_172407069.1">
    <property type="nucleotide sequence ID" value="NZ_CP020883.1"/>
</dbReference>
<dbReference type="AlphaFoldDB" id="A0A0U5F9C7"/>
<sequence length="143" mass="15700">MADQNTVSTTPKAGASATRAATLETPICLVRQEKQQTHSSLPSFFQTNLHYGTPENFGNCVAFVYGPNSTDAALQKAFAEKMVRAYNRDDAFNHLVEALQETKKQLDKLRLELPPEAGFWSREDAHAASLLAELALFRAGAKS</sequence>
<comment type="caution">
    <text evidence="1">The sequence shown here is derived from an EMBL/GenBank/DDBJ whole genome shotgun (WGS) entry which is preliminary data.</text>
</comment>
<dbReference type="EMBL" id="CCXZ01000025">
    <property type="protein sequence ID" value="CEG14808.1"/>
    <property type="molecule type" value="Genomic_DNA"/>
</dbReference>
<keyword evidence="2" id="KW-1185">Reference proteome</keyword>
<organism evidence="1 2">
    <name type="scientific">Xanthomonas citri pv. citri</name>
    <dbReference type="NCBI Taxonomy" id="611301"/>
    <lineage>
        <taxon>Bacteria</taxon>
        <taxon>Pseudomonadati</taxon>
        <taxon>Pseudomonadota</taxon>
        <taxon>Gammaproteobacteria</taxon>
        <taxon>Lysobacterales</taxon>
        <taxon>Lysobacteraceae</taxon>
        <taxon>Xanthomonas</taxon>
    </lineage>
</organism>
<reference evidence="1 2" key="1">
    <citation type="submission" date="2014-09" db="EMBL/GenBank/DDBJ databases">
        <authorList>
            <person name="Regsiter A."/>
        </authorList>
    </citation>
    <scope>NUCLEOTIDE SEQUENCE [LARGE SCALE GENOMIC DNA]</scope>
</reference>
<protein>
    <submittedName>
        <fullName evidence="1">Uncharacterized protein</fullName>
    </submittedName>
</protein>
<proteinExistence type="predicted"/>
<name>A0A0U5F9C7_XANCI</name>
<gene>
    <name evidence="1" type="ORF">XAC3562_1200131</name>
</gene>